<sequence>MKKYLKQQGFTLLEMMITVAVIGILAVIAFPSYMHYIERGHLTQAYNELVNMNNHIKTERIKNSSSYKSQTELTNLIGKYHKDVEVEKRYDFLVYVPNQNSIAYNLIATPKSSSGYTKAVWMSSAGDAYRCSNAAAAREYAVSGDCEKIGG</sequence>
<accession>A0ABX3WEK6</accession>
<organism evidence="4 5">
    <name type="scientific">Neisseria zoodegmatis</name>
    <dbReference type="NCBI Taxonomy" id="326523"/>
    <lineage>
        <taxon>Bacteria</taxon>
        <taxon>Pseudomonadati</taxon>
        <taxon>Pseudomonadota</taxon>
        <taxon>Betaproteobacteria</taxon>
        <taxon>Neisseriales</taxon>
        <taxon>Neisseriaceae</taxon>
        <taxon>Neisseria</taxon>
    </lineage>
</organism>
<comment type="subunit">
    <text evidence="1">The pili are polar flexible filaments of about 5.4 nanometers diameter and 2.5 micrometers average length; they consist of only a single polypeptide chain arranged in a helical configuration of five subunits per turn in the assembled pilus.</text>
</comment>
<name>A0ABX3WEK6_9NEIS</name>
<keyword evidence="2" id="KW-0488">Methylation</keyword>
<reference evidence="4 5" key="1">
    <citation type="submission" date="2017-01" db="EMBL/GenBank/DDBJ databases">
        <authorList>
            <person name="Wolfgang W.J."/>
            <person name="Cole J."/>
            <person name="Wroblewski D."/>
            <person name="Mcginnis J."/>
            <person name="Musser K.A."/>
        </authorList>
    </citation>
    <scope>NUCLEOTIDE SEQUENCE [LARGE SCALE GENOMIC DNA]</scope>
    <source>
        <strain evidence="4 5">DSM 21643</strain>
    </source>
</reference>
<evidence type="ECO:0000256" key="3">
    <source>
        <dbReference type="SAM" id="Phobius"/>
    </source>
</evidence>
<dbReference type="SUPFAM" id="SSF54523">
    <property type="entry name" value="Pili subunits"/>
    <property type="match status" value="1"/>
</dbReference>
<dbReference type="InterPro" id="IPR025922">
    <property type="entry name" value="Pilin_PilX-like"/>
</dbReference>
<evidence type="ECO:0000256" key="1">
    <source>
        <dbReference type="ARBA" id="ARBA00011156"/>
    </source>
</evidence>
<dbReference type="NCBIfam" id="TIGR02532">
    <property type="entry name" value="IV_pilin_GFxxxE"/>
    <property type="match status" value="1"/>
</dbReference>
<dbReference type="PROSITE" id="PS00409">
    <property type="entry name" value="PROKAR_NTER_METHYL"/>
    <property type="match status" value="1"/>
</dbReference>
<dbReference type="RefSeq" id="WP_269457272.1">
    <property type="nucleotide sequence ID" value="NZ_LT906434.1"/>
</dbReference>
<keyword evidence="5" id="KW-1185">Reference proteome</keyword>
<dbReference type="Pfam" id="PF11530">
    <property type="entry name" value="Pilin_PilX"/>
    <property type="match status" value="1"/>
</dbReference>
<dbReference type="PANTHER" id="PTHR30093:SF47">
    <property type="entry name" value="TYPE IV PILUS NON-CORE MINOR PILIN PILE"/>
    <property type="match status" value="1"/>
</dbReference>
<dbReference type="EMBL" id="MTBM01000019">
    <property type="protein sequence ID" value="OSI09064.1"/>
    <property type="molecule type" value="Genomic_DNA"/>
</dbReference>
<dbReference type="PRINTS" id="PR00813">
    <property type="entry name" value="BCTERIALGSPG"/>
</dbReference>
<dbReference type="InterPro" id="IPR045584">
    <property type="entry name" value="Pilin-like"/>
</dbReference>
<protein>
    <submittedName>
        <fullName evidence="4">Uncharacterized protein</fullName>
    </submittedName>
</protein>
<feature type="transmembrane region" description="Helical" evidence="3">
    <location>
        <begin position="12"/>
        <end position="34"/>
    </location>
</feature>
<dbReference type="InterPro" id="IPR038415">
    <property type="entry name" value="Pilin_PilX-like_sf"/>
</dbReference>
<dbReference type="Proteomes" id="UP000193466">
    <property type="component" value="Unassembled WGS sequence"/>
</dbReference>
<dbReference type="InterPro" id="IPR000983">
    <property type="entry name" value="Bac_GSPG_pilin"/>
</dbReference>
<dbReference type="PANTHER" id="PTHR30093">
    <property type="entry name" value="GENERAL SECRETION PATHWAY PROTEIN G"/>
    <property type="match status" value="1"/>
</dbReference>
<dbReference type="InterPro" id="IPR012902">
    <property type="entry name" value="N_methyl_site"/>
</dbReference>
<keyword evidence="3" id="KW-0812">Transmembrane</keyword>
<dbReference type="Gene3D" id="3.30.540.20">
    <property type="match status" value="1"/>
</dbReference>
<keyword evidence="3" id="KW-1133">Transmembrane helix</keyword>
<keyword evidence="3" id="KW-0472">Membrane</keyword>
<gene>
    <name evidence="4" type="ORF">BWD10_11135</name>
</gene>
<comment type="caution">
    <text evidence="4">The sequence shown here is derived from an EMBL/GenBank/DDBJ whole genome shotgun (WGS) entry which is preliminary data.</text>
</comment>
<proteinExistence type="predicted"/>
<dbReference type="Pfam" id="PF07963">
    <property type="entry name" value="N_methyl"/>
    <property type="match status" value="1"/>
</dbReference>
<evidence type="ECO:0000256" key="2">
    <source>
        <dbReference type="ARBA" id="ARBA00022481"/>
    </source>
</evidence>
<evidence type="ECO:0000313" key="4">
    <source>
        <dbReference type="EMBL" id="OSI09064.1"/>
    </source>
</evidence>
<evidence type="ECO:0000313" key="5">
    <source>
        <dbReference type="Proteomes" id="UP000193466"/>
    </source>
</evidence>